<keyword evidence="4" id="KW-1185">Reference proteome</keyword>
<evidence type="ECO:0000313" key="4">
    <source>
        <dbReference type="Proteomes" id="UP000051952"/>
    </source>
</evidence>
<dbReference type="OrthoDB" id="272767at2759"/>
<dbReference type="InterPro" id="IPR036322">
    <property type="entry name" value="WD40_repeat_dom_sf"/>
</dbReference>
<dbReference type="AlphaFoldDB" id="A0A0S4JDE2"/>
<dbReference type="InterPro" id="IPR015943">
    <property type="entry name" value="WD40/YVTN_repeat-like_dom_sf"/>
</dbReference>
<feature type="region of interest" description="Disordered" evidence="2">
    <location>
        <begin position="777"/>
        <end position="797"/>
    </location>
</feature>
<evidence type="ECO:0000256" key="2">
    <source>
        <dbReference type="SAM" id="MobiDB-lite"/>
    </source>
</evidence>
<gene>
    <name evidence="3" type="ORF">BSAL_14685</name>
</gene>
<dbReference type="SUPFAM" id="SSF50978">
    <property type="entry name" value="WD40 repeat-like"/>
    <property type="match status" value="1"/>
</dbReference>
<evidence type="ECO:0000313" key="3">
    <source>
        <dbReference type="EMBL" id="CUG88274.1"/>
    </source>
</evidence>
<evidence type="ECO:0000256" key="1">
    <source>
        <dbReference type="SAM" id="Coils"/>
    </source>
</evidence>
<feature type="coiled-coil region" evidence="1">
    <location>
        <begin position="565"/>
        <end position="606"/>
    </location>
</feature>
<proteinExistence type="predicted"/>
<protein>
    <submittedName>
        <fullName evidence="3">Threonine synthase, putative</fullName>
    </submittedName>
</protein>
<organism evidence="3 4">
    <name type="scientific">Bodo saltans</name>
    <name type="common">Flagellated protozoan</name>
    <dbReference type="NCBI Taxonomy" id="75058"/>
    <lineage>
        <taxon>Eukaryota</taxon>
        <taxon>Discoba</taxon>
        <taxon>Euglenozoa</taxon>
        <taxon>Kinetoplastea</taxon>
        <taxon>Metakinetoplastina</taxon>
        <taxon>Eubodonida</taxon>
        <taxon>Bodonidae</taxon>
        <taxon>Bodo</taxon>
    </lineage>
</organism>
<feature type="region of interest" description="Disordered" evidence="2">
    <location>
        <begin position="527"/>
        <end position="552"/>
    </location>
</feature>
<sequence length="797" mass="87827">MRFGTPQCGVAVELPTPARRSGWSRVSSDVLRNVWTVDAETQREVFLFSSEEVASWTSLFGENQAVHTLPAGTTPVTSIEPGDRVIALVHGDGAHTSWTWAITHLGTILLIDATTRSVISSHRIGAEMTAVCRMGSTDLIVATRGPSASTYSEVIALSYSQDNSSRPPTVKGKALFRLGDKVECLCIATSSSMSAANTSVLSTPWDPDSHRQLLFSITEHGNIDVWDLVAACDATSEFHDLHYSSEELGGPTCAAVVGSAIWIGTSFGPVVVCPVNGEGSYEVLQHHKAKVTSIFPMTLASRVWSCCADGVVAVWSVARKKPCGQFDIQATPMLSLQQTQPQLLTSVWGVDARHRATCWEVREDFTETLHVFEDAAMPLKDRGGSASPRRNTREAWVGFVGTLCDVLTGRTKECSFPPLLLDERDAPEEARYLPDALISLSECREMIFDTFRDLQWQSVSLSEDVKYLAKHAKGHRRAYSRAAELAEKLSMLTPTFPLPTDVDDPVERLVIAAECVLEEVMDQGVLRDPRQSRNVSRDSPPPAELDRSGIPQAQSLSEHIFETQMRTLEARLEAERNTSEALRKQLKEFEDENDRLVSDANTAREQADRFSSDADRWRKAHVTSKKRLQSSQEQHDAEKMALAQELDTARIELAAARSAPQPAPLVEDKRKKAPFDAFRVDTNKIVSELGRLLQHSCEEQRTMRAASLEVLDELAETKASFLEMEEAGKRMIEGFEAERLRALDDLTALHQQVASRSVNVEGVQRRLQSIIAVIGGGGPGPHDVPATPPRGPLRVAF</sequence>
<keyword evidence="1" id="KW-0175">Coiled coil</keyword>
<dbReference type="Proteomes" id="UP000051952">
    <property type="component" value="Unassembled WGS sequence"/>
</dbReference>
<dbReference type="Gene3D" id="2.130.10.10">
    <property type="entry name" value="YVTN repeat-like/Quinoprotein amine dehydrogenase"/>
    <property type="match status" value="1"/>
</dbReference>
<dbReference type="EMBL" id="CYKH01001630">
    <property type="protein sequence ID" value="CUG88274.1"/>
    <property type="molecule type" value="Genomic_DNA"/>
</dbReference>
<dbReference type="VEuPathDB" id="TriTrypDB:BSAL_14685"/>
<reference evidence="4" key="1">
    <citation type="submission" date="2015-09" db="EMBL/GenBank/DDBJ databases">
        <authorList>
            <consortium name="Pathogen Informatics"/>
        </authorList>
    </citation>
    <scope>NUCLEOTIDE SEQUENCE [LARGE SCALE GENOMIC DNA]</scope>
    <source>
        <strain evidence="4">Lake Konstanz</strain>
    </source>
</reference>
<accession>A0A0S4JDE2</accession>
<name>A0A0S4JDE2_BODSA</name>